<keyword evidence="7 8" id="KW-0472">Membrane</keyword>
<dbReference type="InterPro" id="IPR050549">
    <property type="entry name" value="MFS_Trehalose_Transporter"/>
</dbReference>
<dbReference type="OrthoDB" id="6133115at2759"/>
<dbReference type="PANTHER" id="PTHR48021">
    <property type="match status" value="1"/>
</dbReference>
<dbReference type="InterPro" id="IPR005828">
    <property type="entry name" value="MFS_sugar_transport-like"/>
</dbReference>
<evidence type="ECO:0000259" key="9">
    <source>
        <dbReference type="PROSITE" id="PS50850"/>
    </source>
</evidence>
<dbReference type="Proteomes" id="UP001153712">
    <property type="component" value="Chromosome 4"/>
</dbReference>
<proteinExistence type="predicted"/>
<dbReference type="AlphaFoldDB" id="A0A9N9TRE7"/>
<dbReference type="InterPro" id="IPR036259">
    <property type="entry name" value="MFS_trans_sf"/>
</dbReference>
<keyword evidence="6 8" id="KW-1133">Transmembrane helix</keyword>
<dbReference type="PROSITE" id="PS00217">
    <property type="entry name" value="SUGAR_TRANSPORT_2"/>
    <property type="match status" value="1"/>
</dbReference>
<evidence type="ECO:0000313" key="10">
    <source>
        <dbReference type="EMBL" id="CAG9861327.1"/>
    </source>
</evidence>
<dbReference type="PROSITE" id="PS50850">
    <property type="entry name" value="MFS"/>
    <property type="match status" value="1"/>
</dbReference>
<reference evidence="10" key="1">
    <citation type="submission" date="2022-01" db="EMBL/GenBank/DDBJ databases">
        <authorList>
            <person name="King R."/>
        </authorList>
    </citation>
    <scope>NUCLEOTIDE SEQUENCE</scope>
</reference>
<organism evidence="10 11">
    <name type="scientific">Phyllotreta striolata</name>
    <name type="common">Striped flea beetle</name>
    <name type="synonym">Crioceris striolata</name>
    <dbReference type="NCBI Taxonomy" id="444603"/>
    <lineage>
        <taxon>Eukaryota</taxon>
        <taxon>Metazoa</taxon>
        <taxon>Ecdysozoa</taxon>
        <taxon>Arthropoda</taxon>
        <taxon>Hexapoda</taxon>
        <taxon>Insecta</taxon>
        <taxon>Pterygota</taxon>
        <taxon>Neoptera</taxon>
        <taxon>Endopterygota</taxon>
        <taxon>Coleoptera</taxon>
        <taxon>Polyphaga</taxon>
        <taxon>Cucujiformia</taxon>
        <taxon>Chrysomeloidea</taxon>
        <taxon>Chrysomelidae</taxon>
        <taxon>Galerucinae</taxon>
        <taxon>Alticini</taxon>
        <taxon>Phyllotreta</taxon>
    </lineage>
</organism>
<dbReference type="PANTHER" id="PTHR48021:SF46">
    <property type="entry name" value="MAJOR FACILITATOR SUPERFAMILY (MFS) PROFILE DOMAIN-CONTAINING PROTEIN"/>
    <property type="match status" value="1"/>
</dbReference>
<dbReference type="GO" id="GO:0022857">
    <property type="term" value="F:transmembrane transporter activity"/>
    <property type="evidence" value="ECO:0007669"/>
    <property type="project" value="InterPro"/>
</dbReference>
<evidence type="ECO:0000256" key="3">
    <source>
        <dbReference type="ARBA" id="ARBA00022475"/>
    </source>
</evidence>
<feature type="transmembrane region" description="Helical" evidence="8">
    <location>
        <begin position="32"/>
        <end position="57"/>
    </location>
</feature>
<dbReference type="InterPro" id="IPR020846">
    <property type="entry name" value="MFS_dom"/>
</dbReference>
<keyword evidence="4" id="KW-0762">Sugar transport</keyword>
<feature type="transmembrane region" description="Helical" evidence="8">
    <location>
        <begin position="191"/>
        <end position="210"/>
    </location>
</feature>
<sequence>MCGHDVHLNRKPSGTTLCFDVFMKKCKEKEKIWYQVLTNAVACQSAITIGLLSSWSSPFIVKLTSDKENYDISEDEASLFTLIPPLAMIISCPFFSKSCDLIGRKSTLMLLSIPHILSWLFTTLSSSIYVFYLSRFFAGVGHGCFFVSLPLYIGEVSTPKVRGIWGNLLNVLNYAGVFLINLIGSKYSVNVTAYLCLPLPVVYFVSVYFLPESPYWYIMQNRYDDAKNALRKLRQTDNVDELFTQLREEIVKRTEETSTWKDLLVKHLNRRALRAGLFLRISQLLGGVTVFNVYIQFIFKHSGTDVSPEVPAMIYSGLCCILIFVAGFIIENVGKRRAFMVSIFSCGVVLLSEAVYFYIAQHVQSVDLSNYKWYPLAGMLMYVIFCCNGIILIPSLMLSELFAPNFRSKGLSVLVIVFGLMIFISNFLFYVLESRFGMYGPFLIFGINNVIATAVTPYVVPETSGKTLEEIQLSLERTKPIWSTFKHKLRITHV</sequence>
<dbReference type="Gene3D" id="1.20.1250.20">
    <property type="entry name" value="MFS general substrate transporter like domains"/>
    <property type="match status" value="1"/>
</dbReference>
<evidence type="ECO:0000256" key="7">
    <source>
        <dbReference type="ARBA" id="ARBA00023136"/>
    </source>
</evidence>
<evidence type="ECO:0000256" key="4">
    <source>
        <dbReference type="ARBA" id="ARBA00022597"/>
    </source>
</evidence>
<feature type="transmembrane region" description="Helical" evidence="8">
    <location>
        <begin position="165"/>
        <end position="185"/>
    </location>
</feature>
<gene>
    <name evidence="10" type="ORF">PHYEVI_LOCUS7669</name>
</gene>
<comment type="subcellular location">
    <subcellularLocation>
        <location evidence="1">Cell membrane</location>
        <topology evidence="1">Multi-pass membrane protein</topology>
    </subcellularLocation>
</comment>
<dbReference type="GO" id="GO:0005886">
    <property type="term" value="C:plasma membrane"/>
    <property type="evidence" value="ECO:0007669"/>
    <property type="project" value="UniProtKB-SubCell"/>
</dbReference>
<feature type="transmembrane region" description="Helical" evidence="8">
    <location>
        <begin position="311"/>
        <end position="331"/>
    </location>
</feature>
<evidence type="ECO:0000313" key="11">
    <source>
        <dbReference type="Proteomes" id="UP001153712"/>
    </source>
</evidence>
<feature type="transmembrane region" description="Helical" evidence="8">
    <location>
        <begin position="411"/>
        <end position="432"/>
    </location>
</feature>
<name>A0A9N9TRE7_PHYSR</name>
<feature type="transmembrane region" description="Helical" evidence="8">
    <location>
        <begin position="338"/>
        <end position="359"/>
    </location>
</feature>
<evidence type="ECO:0000256" key="2">
    <source>
        <dbReference type="ARBA" id="ARBA00022448"/>
    </source>
</evidence>
<evidence type="ECO:0000256" key="1">
    <source>
        <dbReference type="ARBA" id="ARBA00004651"/>
    </source>
</evidence>
<evidence type="ECO:0000256" key="6">
    <source>
        <dbReference type="ARBA" id="ARBA00022989"/>
    </source>
</evidence>
<keyword evidence="3" id="KW-1003">Cell membrane</keyword>
<feature type="domain" description="Major facilitator superfamily (MFS) profile" evidence="9">
    <location>
        <begin position="34"/>
        <end position="464"/>
    </location>
</feature>
<evidence type="ECO:0000256" key="8">
    <source>
        <dbReference type="SAM" id="Phobius"/>
    </source>
</evidence>
<keyword evidence="5 8" id="KW-0812">Transmembrane</keyword>
<feature type="transmembrane region" description="Helical" evidence="8">
    <location>
        <begin position="108"/>
        <end position="130"/>
    </location>
</feature>
<feature type="transmembrane region" description="Helical" evidence="8">
    <location>
        <begin position="136"/>
        <end position="153"/>
    </location>
</feature>
<feature type="transmembrane region" description="Helical" evidence="8">
    <location>
        <begin position="438"/>
        <end position="460"/>
    </location>
</feature>
<feature type="transmembrane region" description="Helical" evidence="8">
    <location>
        <begin position="77"/>
        <end position="96"/>
    </location>
</feature>
<dbReference type="Pfam" id="PF00083">
    <property type="entry name" value="Sugar_tr"/>
    <property type="match status" value="1"/>
</dbReference>
<dbReference type="SUPFAM" id="SSF103473">
    <property type="entry name" value="MFS general substrate transporter"/>
    <property type="match status" value="1"/>
</dbReference>
<protein>
    <recommendedName>
        <fullName evidence="9">Major facilitator superfamily (MFS) profile domain-containing protein</fullName>
    </recommendedName>
</protein>
<accession>A0A9N9TRE7</accession>
<feature type="transmembrane region" description="Helical" evidence="8">
    <location>
        <begin position="379"/>
        <end position="399"/>
    </location>
</feature>
<dbReference type="FunFam" id="1.20.1250.20:FF:000218">
    <property type="entry name" value="facilitated trehalose transporter Tret1"/>
    <property type="match status" value="1"/>
</dbReference>
<dbReference type="EMBL" id="OU900097">
    <property type="protein sequence ID" value="CAG9861327.1"/>
    <property type="molecule type" value="Genomic_DNA"/>
</dbReference>
<evidence type="ECO:0000256" key="5">
    <source>
        <dbReference type="ARBA" id="ARBA00022692"/>
    </source>
</evidence>
<keyword evidence="11" id="KW-1185">Reference proteome</keyword>
<feature type="transmembrane region" description="Helical" evidence="8">
    <location>
        <begin position="277"/>
        <end position="299"/>
    </location>
</feature>
<dbReference type="InterPro" id="IPR005829">
    <property type="entry name" value="Sugar_transporter_CS"/>
</dbReference>
<keyword evidence="2" id="KW-0813">Transport</keyword>